<evidence type="ECO:0000313" key="3">
    <source>
        <dbReference type="Proteomes" id="UP001154282"/>
    </source>
</evidence>
<feature type="transmembrane region" description="Helical" evidence="1">
    <location>
        <begin position="12"/>
        <end position="31"/>
    </location>
</feature>
<name>A0AAV0HF33_9ROSI</name>
<gene>
    <name evidence="2" type="ORF">LITE_LOCUS4211</name>
</gene>
<reference evidence="2" key="1">
    <citation type="submission" date="2022-08" db="EMBL/GenBank/DDBJ databases">
        <authorList>
            <person name="Gutierrez-Valencia J."/>
        </authorList>
    </citation>
    <scope>NUCLEOTIDE SEQUENCE</scope>
</reference>
<protein>
    <submittedName>
        <fullName evidence="2">Uncharacterized protein</fullName>
    </submittedName>
</protein>
<evidence type="ECO:0000313" key="2">
    <source>
        <dbReference type="EMBL" id="CAI0383935.1"/>
    </source>
</evidence>
<dbReference type="EMBL" id="CAMGYJ010000002">
    <property type="protein sequence ID" value="CAI0383935.1"/>
    <property type="molecule type" value="Genomic_DNA"/>
</dbReference>
<keyword evidence="1" id="KW-0812">Transmembrane</keyword>
<evidence type="ECO:0000256" key="1">
    <source>
        <dbReference type="SAM" id="Phobius"/>
    </source>
</evidence>
<dbReference type="Proteomes" id="UP001154282">
    <property type="component" value="Unassembled WGS sequence"/>
</dbReference>
<dbReference type="AlphaFoldDB" id="A0AAV0HF33"/>
<dbReference type="Gene3D" id="3.40.50.10380">
    <property type="entry name" value="Malic enzyme, N-terminal domain"/>
    <property type="match status" value="1"/>
</dbReference>
<keyword evidence="1" id="KW-1133">Transmembrane helix</keyword>
<accession>A0AAV0HF33</accession>
<comment type="caution">
    <text evidence="2">The sequence shown here is derived from an EMBL/GenBank/DDBJ whole genome shotgun (WGS) entry which is preliminary data.</text>
</comment>
<dbReference type="InterPro" id="IPR037062">
    <property type="entry name" value="Malic_N_dom_sf"/>
</dbReference>
<dbReference type="GO" id="GO:0004470">
    <property type="term" value="F:malic enzyme activity"/>
    <property type="evidence" value="ECO:0007669"/>
    <property type="project" value="InterPro"/>
</dbReference>
<proteinExistence type="predicted"/>
<organism evidence="2 3">
    <name type="scientific">Linum tenue</name>
    <dbReference type="NCBI Taxonomy" id="586396"/>
    <lineage>
        <taxon>Eukaryota</taxon>
        <taxon>Viridiplantae</taxon>
        <taxon>Streptophyta</taxon>
        <taxon>Embryophyta</taxon>
        <taxon>Tracheophyta</taxon>
        <taxon>Spermatophyta</taxon>
        <taxon>Magnoliopsida</taxon>
        <taxon>eudicotyledons</taxon>
        <taxon>Gunneridae</taxon>
        <taxon>Pentapetalae</taxon>
        <taxon>rosids</taxon>
        <taxon>fabids</taxon>
        <taxon>Malpighiales</taxon>
        <taxon>Linaceae</taxon>
        <taxon>Linum</taxon>
    </lineage>
</organism>
<dbReference type="GO" id="GO:0016616">
    <property type="term" value="F:oxidoreductase activity, acting on the CH-OH group of donors, NAD or NADP as acceptor"/>
    <property type="evidence" value="ECO:0007669"/>
    <property type="project" value="InterPro"/>
</dbReference>
<sequence>MREAFGGFGSVEVQICVLITNLGCLIIYLIIIRDVLSGTEQHLGVLGRVLDVLKNWCERSISVTVVTDGERIFGTQ</sequence>
<keyword evidence="3" id="KW-1185">Reference proteome</keyword>
<keyword evidence="1" id="KW-0472">Membrane</keyword>